<dbReference type="GO" id="GO:0016075">
    <property type="term" value="P:rRNA catabolic process"/>
    <property type="evidence" value="ECO:0007669"/>
    <property type="project" value="TreeGrafter"/>
</dbReference>
<dbReference type="InterPro" id="IPR029060">
    <property type="entry name" value="PIN-like_dom_sf"/>
</dbReference>
<dbReference type="PANTHER" id="PTHR42188">
    <property type="entry name" value="23S RRNA-SPECIFIC ENDONUCLEASE VAPC20"/>
    <property type="match status" value="1"/>
</dbReference>
<dbReference type="Pfam" id="PF01850">
    <property type="entry name" value="PIN"/>
    <property type="match status" value="1"/>
</dbReference>
<evidence type="ECO:0000313" key="3">
    <source>
        <dbReference type="Proteomes" id="UP000019141"/>
    </source>
</evidence>
<dbReference type="PANTHER" id="PTHR42188:SF1">
    <property type="entry name" value="23S RRNA-SPECIFIC ENDONUCLEASE VAPC20"/>
    <property type="match status" value="1"/>
</dbReference>
<dbReference type="AlphaFoldDB" id="W4LDX2"/>
<keyword evidence="3" id="KW-1185">Reference proteome</keyword>
<proteinExistence type="predicted"/>
<dbReference type="HOGENOM" id="CLU_136715_1_1_7"/>
<dbReference type="InterPro" id="IPR039018">
    <property type="entry name" value="VapC20-like"/>
</dbReference>
<accession>W4LDX2</accession>
<name>W4LDX2_ENTF1</name>
<dbReference type="Gene3D" id="3.40.50.1010">
    <property type="entry name" value="5'-nuclease"/>
    <property type="match status" value="1"/>
</dbReference>
<evidence type="ECO:0000259" key="1">
    <source>
        <dbReference type="Pfam" id="PF01850"/>
    </source>
</evidence>
<dbReference type="InterPro" id="IPR002716">
    <property type="entry name" value="PIN_dom"/>
</dbReference>
<dbReference type="SUPFAM" id="SSF88723">
    <property type="entry name" value="PIN domain-like"/>
    <property type="match status" value="1"/>
</dbReference>
<gene>
    <name evidence="2" type="ORF">ETSY1_30245</name>
</gene>
<sequence length="137" mass="16119">MTRRLFADTFYWVALLNRRDRWNRRVVEFTDGLGMHHLITTDAICDEFLAHYSGAPRHLREQAAHTVRRLFGLEHVTVIEQNRAVFLAGLSLFEARPDKGYSLTDCMSMHMMRREGLTEILTNDHHFTQEGFRILFP</sequence>
<dbReference type="Proteomes" id="UP000019141">
    <property type="component" value="Unassembled WGS sequence"/>
</dbReference>
<organism evidence="2 3">
    <name type="scientific">Entotheonella factor</name>
    <dbReference type="NCBI Taxonomy" id="1429438"/>
    <lineage>
        <taxon>Bacteria</taxon>
        <taxon>Pseudomonadati</taxon>
        <taxon>Nitrospinota/Tectimicrobiota group</taxon>
        <taxon>Candidatus Tectimicrobiota</taxon>
        <taxon>Candidatus Entotheonellia</taxon>
        <taxon>Candidatus Entotheonellales</taxon>
        <taxon>Candidatus Entotheonellaceae</taxon>
        <taxon>Candidatus Entotheonella</taxon>
    </lineage>
</organism>
<feature type="domain" description="PIN" evidence="1">
    <location>
        <begin position="6"/>
        <end position="128"/>
    </location>
</feature>
<comment type="caution">
    <text evidence="2">The sequence shown here is derived from an EMBL/GenBank/DDBJ whole genome shotgun (WGS) entry which is preliminary data.</text>
</comment>
<protein>
    <recommendedName>
        <fullName evidence="1">PIN domain-containing protein</fullName>
    </recommendedName>
</protein>
<dbReference type="PATRIC" id="fig|1429438.4.peg.5760"/>
<dbReference type="EMBL" id="AZHW01000906">
    <property type="protein sequence ID" value="ETW95526.1"/>
    <property type="molecule type" value="Genomic_DNA"/>
</dbReference>
<reference evidence="2 3" key="1">
    <citation type="journal article" date="2014" name="Nature">
        <title>An environmental bacterial taxon with a large and distinct metabolic repertoire.</title>
        <authorList>
            <person name="Wilson M.C."/>
            <person name="Mori T."/>
            <person name="Ruckert C."/>
            <person name="Uria A.R."/>
            <person name="Helf M.J."/>
            <person name="Takada K."/>
            <person name="Gernert C."/>
            <person name="Steffens U.A."/>
            <person name="Heycke N."/>
            <person name="Schmitt S."/>
            <person name="Rinke C."/>
            <person name="Helfrich E.J."/>
            <person name="Brachmann A.O."/>
            <person name="Gurgui C."/>
            <person name="Wakimoto T."/>
            <person name="Kracht M."/>
            <person name="Crusemann M."/>
            <person name="Hentschel U."/>
            <person name="Abe I."/>
            <person name="Matsunaga S."/>
            <person name="Kalinowski J."/>
            <person name="Takeyama H."/>
            <person name="Piel J."/>
        </authorList>
    </citation>
    <scope>NUCLEOTIDE SEQUENCE [LARGE SCALE GENOMIC DNA]</scope>
    <source>
        <strain evidence="3">TSY1</strain>
    </source>
</reference>
<dbReference type="GO" id="GO:0004521">
    <property type="term" value="F:RNA endonuclease activity"/>
    <property type="evidence" value="ECO:0007669"/>
    <property type="project" value="InterPro"/>
</dbReference>
<evidence type="ECO:0000313" key="2">
    <source>
        <dbReference type="EMBL" id="ETW95526.1"/>
    </source>
</evidence>